<dbReference type="PRINTS" id="PR00723">
    <property type="entry name" value="SUBTILISIN"/>
</dbReference>
<feature type="active site" description="Charge relay system" evidence="5">
    <location>
        <position position="153"/>
    </location>
</feature>
<dbReference type="SUPFAM" id="SSF52743">
    <property type="entry name" value="Subtilisin-like"/>
    <property type="match status" value="1"/>
</dbReference>
<evidence type="ECO:0000256" key="1">
    <source>
        <dbReference type="ARBA" id="ARBA00011073"/>
    </source>
</evidence>
<feature type="compositionally biased region" description="Basic and acidic residues" evidence="7">
    <location>
        <begin position="178"/>
        <end position="189"/>
    </location>
</feature>
<dbReference type="Pfam" id="PF00082">
    <property type="entry name" value="Peptidase_S8"/>
    <property type="match status" value="1"/>
</dbReference>
<reference evidence="9 10" key="1">
    <citation type="submission" date="2023-06" db="EMBL/GenBank/DDBJ databases">
        <title>Sporosarcina sp. nov., isolated from Korean traditional fermented seafood 'Jeotgal'.</title>
        <authorList>
            <person name="Yang A.I."/>
            <person name="Shin N.-R."/>
        </authorList>
    </citation>
    <scope>NUCLEOTIDE SEQUENCE [LARGE SCALE GENOMIC DNA]</scope>
    <source>
        <strain evidence="9 10">KCTC13119</strain>
    </source>
</reference>
<protein>
    <submittedName>
        <fullName evidence="9">S8 family serine peptidase</fullName>
    </submittedName>
</protein>
<dbReference type="InterPro" id="IPR000209">
    <property type="entry name" value="Peptidase_S8/S53_dom"/>
</dbReference>
<feature type="active site" description="Charge relay system" evidence="5">
    <location>
        <position position="389"/>
    </location>
</feature>
<dbReference type="PROSITE" id="PS51892">
    <property type="entry name" value="SUBTILASE"/>
    <property type="match status" value="1"/>
</dbReference>
<keyword evidence="2 5" id="KW-0645">Protease</keyword>
<dbReference type="PANTHER" id="PTHR43806">
    <property type="entry name" value="PEPTIDASE S8"/>
    <property type="match status" value="1"/>
</dbReference>
<evidence type="ECO:0000256" key="5">
    <source>
        <dbReference type="PROSITE-ProRule" id="PRU01240"/>
    </source>
</evidence>
<keyword evidence="3 5" id="KW-0378">Hydrolase</keyword>
<comment type="similarity">
    <text evidence="1 5 6">Belongs to the peptidase S8 family.</text>
</comment>
<evidence type="ECO:0000256" key="3">
    <source>
        <dbReference type="ARBA" id="ARBA00022801"/>
    </source>
</evidence>
<dbReference type="PROSITE" id="PS00137">
    <property type="entry name" value="SUBTILASE_HIS"/>
    <property type="match status" value="1"/>
</dbReference>
<dbReference type="PANTHER" id="PTHR43806:SF65">
    <property type="entry name" value="SERINE PROTEASE APRX"/>
    <property type="match status" value="1"/>
</dbReference>
<dbReference type="Gene3D" id="3.40.50.200">
    <property type="entry name" value="Peptidase S8/S53 domain"/>
    <property type="match status" value="1"/>
</dbReference>
<feature type="active site" description="Charge relay system" evidence="5">
    <location>
        <position position="218"/>
    </location>
</feature>
<comment type="caution">
    <text evidence="9">The sequence shown here is derived from an EMBL/GenBank/DDBJ whole genome shotgun (WGS) entry which is preliminary data.</text>
</comment>
<evidence type="ECO:0000256" key="7">
    <source>
        <dbReference type="SAM" id="MobiDB-lite"/>
    </source>
</evidence>
<dbReference type="PROSITE" id="PS00138">
    <property type="entry name" value="SUBTILASE_SER"/>
    <property type="match status" value="1"/>
</dbReference>
<dbReference type="RefSeq" id="WP_317943503.1">
    <property type="nucleotide sequence ID" value="NZ_JAUBDI010000006.1"/>
</dbReference>
<evidence type="ECO:0000256" key="4">
    <source>
        <dbReference type="ARBA" id="ARBA00022825"/>
    </source>
</evidence>
<dbReference type="CDD" id="cd07474">
    <property type="entry name" value="Peptidases_S8_subtilisin_Vpr-like"/>
    <property type="match status" value="1"/>
</dbReference>
<keyword evidence="4 5" id="KW-0720">Serine protease</keyword>
<keyword evidence="10" id="KW-1185">Reference proteome</keyword>
<accession>A0ABU4G8G9</accession>
<dbReference type="InterPro" id="IPR015500">
    <property type="entry name" value="Peptidase_S8_subtilisin-rel"/>
</dbReference>
<evidence type="ECO:0000259" key="8">
    <source>
        <dbReference type="Pfam" id="PF00082"/>
    </source>
</evidence>
<sequence length="793" mass="85885">MHNLYETALDNEEIDIILHLTEEPVVVQKRMAEMNGTPFTTENAMQIEATVHVQQQQVFNAMKSMNIPFKKFHSFNTLLNAIATTIPSKDVKKLCNIQDIQLIESNFKVLASGATSTDVEASSEHEMDAIYSEVKALWAEGIEGQGVKVAVLDSGIDRHHPAIQHAYRGGMNFVDQSDPEKYARTRDENDPSETFPDERPTGAPEKASTSGARFETYHGTHIAGIIAGKNAFGVKGVAPKIDLYAYRIFGSYTSGDTSTILRAIEEAVAQRMDIINLSLSDNSDMENHALSIAVNNAVLAGVVVISTAGNTGSVRGSVRAPGTARLGIAVGNSTIHDEIDSSSSRGPSRPNFDIKPDILAPGTDILSTMPRYRQADDYTDAFKRETGTSQAAPYITGVAALLKQAHPDWTPFDIKVAMANTAKVLDTTVYNVFDQGAGRIRPYAAVHPTILAYALEEIDATGEGELVENQKGAVTFGAVTLSEAITLTKPMLVKDIKGTGGHYDVTVHVTQPFDGATITVEPPSFTLDGEQLLHVTLTAAKNEQTKYRDEILGYIHITDREQSVDVSLPFAADFSNGATVTPAIEELSITQKDLSFGNEEQAPPTEITLSINSDLSYPTLEITDYLSKAPVDSLFYDNGLSLGTRKFPLLHKYTSSWTNEEATLADGIYSIDFTGMANAEPLTASIGPIFVKSTKPVITGAIQGATVTGQVTDQYIDFAKLMDELNEGFDVNEKLNASYQLMKDGKPGKPVPFLLNEDGTFEVELDVPESVRVTVVDAAGNQGESLLEKGENV</sequence>
<organism evidence="9 10">
    <name type="scientific">Sporosarcina saromensis</name>
    <dbReference type="NCBI Taxonomy" id="359365"/>
    <lineage>
        <taxon>Bacteria</taxon>
        <taxon>Bacillati</taxon>
        <taxon>Bacillota</taxon>
        <taxon>Bacilli</taxon>
        <taxon>Bacillales</taxon>
        <taxon>Caryophanaceae</taxon>
        <taxon>Sporosarcina</taxon>
    </lineage>
</organism>
<evidence type="ECO:0000313" key="9">
    <source>
        <dbReference type="EMBL" id="MDW0113274.1"/>
    </source>
</evidence>
<evidence type="ECO:0000313" key="10">
    <source>
        <dbReference type="Proteomes" id="UP001282284"/>
    </source>
</evidence>
<proteinExistence type="inferred from homology"/>
<evidence type="ECO:0000256" key="2">
    <source>
        <dbReference type="ARBA" id="ARBA00022670"/>
    </source>
</evidence>
<feature type="domain" description="Peptidase S8/S53" evidence="8">
    <location>
        <begin position="144"/>
        <end position="429"/>
    </location>
</feature>
<evidence type="ECO:0000256" key="6">
    <source>
        <dbReference type="RuleBase" id="RU003355"/>
    </source>
</evidence>
<feature type="region of interest" description="Disordered" evidence="7">
    <location>
        <begin position="170"/>
        <end position="211"/>
    </location>
</feature>
<dbReference type="InterPro" id="IPR036852">
    <property type="entry name" value="Peptidase_S8/S53_dom_sf"/>
</dbReference>
<dbReference type="InterPro" id="IPR022398">
    <property type="entry name" value="Peptidase_S8_His-AS"/>
</dbReference>
<dbReference type="InterPro" id="IPR050131">
    <property type="entry name" value="Peptidase_S8_subtilisin-like"/>
</dbReference>
<gene>
    <name evidence="9" type="ORF">QT711_08740</name>
</gene>
<dbReference type="InterPro" id="IPR023827">
    <property type="entry name" value="Peptidase_S8_Asp-AS"/>
</dbReference>
<dbReference type="InterPro" id="IPR023828">
    <property type="entry name" value="Peptidase_S8_Ser-AS"/>
</dbReference>
<dbReference type="EMBL" id="JAUBDI010000006">
    <property type="protein sequence ID" value="MDW0113274.1"/>
    <property type="molecule type" value="Genomic_DNA"/>
</dbReference>
<dbReference type="Proteomes" id="UP001282284">
    <property type="component" value="Unassembled WGS sequence"/>
</dbReference>
<dbReference type="InterPro" id="IPR034213">
    <property type="entry name" value="S8_Vpr-like"/>
</dbReference>
<name>A0ABU4G8G9_9BACL</name>
<dbReference type="PROSITE" id="PS00136">
    <property type="entry name" value="SUBTILASE_ASP"/>
    <property type="match status" value="1"/>
</dbReference>